<dbReference type="Gene3D" id="1.25.40.10">
    <property type="entry name" value="Tetratricopeptide repeat domain"/>
    <property type="match status" value="4"/>
</dbReference>
<evidence type="ECO:0000256" key="5">
    <source>
        <dbReference type="ARBA" id="ARBA00022679"/>
    </source>
</evidence>
<dbReference type="Pfam" id="PF13844">
    <property type="entry name" value="Glyco_transf_41"/>
    <property type="match status" value="2"/>
</dbReference>
<gene>
    <name evidence="9" type="ORF">AB6724_04430</name>
</gene>
<dbReference type="EC" id="2.4.1.255" evidence="3"/>
<dbReference type="InterPro" id="IPR011990">
    <property type="entry name" value="TPR-like_helical_dom_sf"/>
</dbReference>
<keyword evidence="5" id="KW-0808">Transferase</keyword>
<dbReference type="InterPro" id="IPR051939">
    <property type="entry name" value="Glycosyltr_41/O-GlcNAc_trsf"/>
</dbReference>
<evidence type="ECO:0000259" key="8">
    <source>
        <dbReference type="Pfam" id="PF13844"/>
    </source>
</evidence>
<keyword evidence="4" id="KW-0328">Glycosyltransferase</keyword>
<organism evidence="9 10">
    <name type="scientific">Comamonas guangdongensis</name>
    <dbReference type="NCBI Taxonomy" id="510515"/>
    <lineage>
        <taxon>Bacteria</taxon>
        <taxon>Pseudomonadati</taxon>
        <taxon>Pseudomonadota</taxon>
        <taxon>Betaproteobacteria</taxon>
        <taxon>Burkholderiales</taxon>
        <taxon>Comamonadaceae</taxon>
        <taxon>Comamonas</taxon>
    </lineage>
</organism>
<keyword evidence="10" id="KW-1185">Reference proteome</keyword>
<proteinExistence type="inferred from homology"/>
<name>A0ABV3ZT68_9BURK</name>
<dbReference type="SMART" id="SM00028">
    <property type="entry name" value="TPR"/>
    <property type="match status" value="7"/>
</dbReference>
<evidence type="ECO:0000256" key="1">
    <source>
        <dbReference type="ARBA" id="ARBA00004922"/>
    </source>
</evidence>
<comment type="similarity">
    <text evidence="2">Belongs to the glycosyltransferase 41 family. O-GlcNAc transferase subfamily.</text>
</comment>
<evidence type="ECO:0000256" key="7">
    <source>
        <dbReference type="ARBA" id="ARBA00022803"/>
    </source>
</evidence>
<dbReference type="InterPro" id="IPR019734">
    <property type="entry name" value="TPR_rpt"/>
</dbReference>
<dbReference type="Pfam" id="PF13432">
    <property type="entry name" value="TPR_16"/>
    <property type="match status" value="2"/>
</dbReference>
<evidence type="ECO:0000256" key="6">
    <source>
        <dbReference type="ARBA" id="ARBA00022737"/>
    </source>
</evidence>
<feature type="domain" description="O-GlcNAc transferase C-terminal" evidence="8">
    <location>
        <begin position="719"/>
        <end position="877"/>
    </location>
</feature>
<accession>A0ABV3ZT68</accession>
<dbReference type="InterPro" id="IPR029489">
    <property type="entry name" value="OGT/SEC/SPY_C"/>
</dbReference>
<evidence type="ECO:0000256" key="4">
    <source>
        <dbReference type="ARBA" id="ARBA00022676"/>
    </source>
</evidence>
<sequence length="944" mass="104913">MTDTTHLQQALEWHEQWEYEAARQAYVQALEQEPGNAQALYGMGLLLGQHMLRSADALPYLEAAIGANPRVFIYWRTYINMLIREGLLDMADMLIGMARKQGMPEISLEQLKKDLALARGEEASVFLETQAALLPELDPVNPGLQPAQPALPPGPVQALTKLLQQRQFGPASEKLAVLQRQYPRSVLLWHARINLEQERGCPADALTAAAKAVQQLPGDVSLWMLQGELLLEGGQPSQAEPALRAALTLQPDLVKLYWLMGDALTAQGKVQQAYPWYVHALLRAGDENDQAQALLALAKALHGEKERQIAAQLLVLLMQQATGVRMCMVCGYWLHVFGWHLQAEMAYRMALLIEPDSQDALTSLAVVLRQDGTRLSEGAACLRRVLAQDLEPKLRASVLHDLAHALLQQKQWEQCDAVLDELLAEDAAALRTHRLRCVMLLERGDLDKLAQALEQGLAHHPGEHDLIYAKALYWGKRGDVQQAMAHYDELLARYPDSTGGHSARLHIMMHSPYTDPVQMGDACKAYGELKQRRHGGADVTEHANARIPDKVLRVGFVSADLRGHAAAKFFLPVMRELSQRQDMECIAYCNNPTYDEVSAQFMKLFAQWRNVKDMTAQAVVSLVQEDGIDILFDLSGHTSGHRLDVFARRAAPLQLTWIGNPGSTGLQTMDYMVLSDLLLDGHAVRQQLTEHMLRLPLAYVFEGGIHAEPVAPLPALRNGYLTFGSFNRLVKVNREVVAVWAQVLRSVPDARMAIGACEDSGPPPHLREWLQEEGIDEQRLRFIPRTDFLGYMKAHADIDICLDTFPFTGGVVTNHALWMGVPTLTLVGDLLCGRQSAEVLARVGLTADFAARDLPELLRLARHWSGNLEQLSVIRQALRPVLQAQESGQAGMVSQALALGLRQAWARWCAGEAAADLHVSYEDLGLTPPERIVLPRSEMETQDQ</sequence>
<dbReference type="RefSeq" id="WP_369337304.1">
    <property type="nucleotide sequence ID" value="NZ_JBFYGN010000004.1"/>
</dbReference>
<dbReference type="Proteomes" id="UP001561046">
    <property type="component" value="Unassembled WGS sequence"/>
</dbReference>
<evidence type="ECO:0000256" key="3">
    <source>
        <dbReference type="ARBA" id="ARBA00011970"/>
    </source>
</evidence>
<protein>
    <recommendedName>
        <fullName evidence="3">protein O-GlcNAc transferase</fullName>
        <ecNumber evidence="3">2.4.1.255</ecNumber>
    </recommendedName>
</protein>
<dbReference type="Gene3D" id="3.40.50.2000">
    <property type="entry name" value="Glycogen Phosphorylase B"/>
    <property type="match status" value="1"/>
</dbReference>
<keyword evidence="7" id="KW-0802">TPR repeat</keyword>
<dbReference type="PANTHER" id="PTHR44835:SF1">
    <property type="entry name" value="PROTEIN O-GLCNAC TRANSFERASE"/>
    <property type="match status" value="1"/>
</dbReference>
<keyword evidence="6" id="KW-0677">Repeat</keyword>
<comment type="caution">
    <text evidence="9">The sequence shown here is derived from an EMBL/GenBank/DDBJ whole genome shotgun (WGS) entry which is preliminary data.</text>
</comment>
<dbReference type="PANTHER" id="PTHR44835">
    <property type="entry name" value="UDP-N-ACETYLGLUCOSAMINE--PEPTIDE N-ACETYLGLUCOSAMINYLTRANSFERASE SPINDLY-RELATED"/>
    <property type="match status" value="1"/>
</dbReference>
<comment type="pathway">
    <text evidence="1">Protein modification; protein glycosylation.</text>
</comment>
<evidence type="ECO:0000313" key="9">
    <source>
        <dbReference type="EMBL" id="MEX8192084.1"/>
    </source>
</evidence>
<dbReference type="SUPFAM" id="SSF48452">
    <property type="entry name" value="TPR-like"/>
    <property type="match status" value="2"/>
</dbReference>
<evidence type="ECO:0000256" key="2">
    <source>
        <dbReference type="ARBA" id="ARBA00005386"/>
    </source>
</evidence>
<reference evidence="9 10" key="1">
    <citation type="journal article" date="2013" name="Int. J. Syst. Evol. Microbiol.">
        <title>Comamonas guangdongensis sp. nov., isolated from subterranean forest sediment, and emended description of the genus Comamonas.</title>
        <authorList>
            <person name="Zhang J."/>
            <person name="Wang Y."/>
            <person name="Zhou S."/>
            <person name="Wu C."/>
            <person name="He J."/>
            <person name="Li F."/>
        </authorList>
    </citation>
    <scope>NUCLEOTIDE SEQUENCE [LARGE SCALE GENOMIC DNA]</scope>
    <source>
        <strain evidence="9 10">CCTCC AB2011133</strain>
    </source>
</reference>
<dbReference type="Gene3D" id="3.40.50.11380">
    <property type="match status" value="1"/>
</dbReference>
<feature type="domain" description="O-GlcNAc transferase C-terminal" evidence="8">
    <location>
        <begin position="547"/>
        <end position="699"/>
    </location>
</feature>
<evidence type="ECO:0000313" key="10">
    <source>
        <dbReference type="Proteomes" id="UP001561046"/>
    </source>
</evidence>
<dbReference type="EMBL" id="JBFYGN010000004">
    <property type="protein sequence ID" value="MEX8192084.1"/>
    <property type="molecule type" value="Genomic_DNA"/>
</dbReference>